<keyword evidence="6 13" id="KW-0479">Metal-binding</keyword>
<protein>
    <recommendedName>
        <fullName evidence="13">Metalloprotease TIKI homolog</fullName>
        <ecNumber evidence="13">3.4.-.-</ecNumber>
    </recommendedName>
</protein>
<dbReference type="InterPro" id="IPR002816">
    <property type="entry name" value="TraB/PrgY/GumN_fam"/>
</dbReference>
<proteinExistence type="inferred from homology"/>
<dbReference type="EMBL" id="MTYJ01000035">
    <property type="protein sequence ID" value="OQV19792.1"/>
    <property type="molecule type" value="Genomic_DNA"/>
</dbReference>
<dbReference type="GO" id="GO:0030178">
    <property type="term" value="P:negative regulation of Wnt signaling pathway"/>
    <property type="evidence" value="ECO:0007669"/>
    <property type="project" value="UniProtKB-UniRule"/>
</dbReference>
<keyword evidence="12" id="KW-0325">Glycoprotein</keyword>
<evidence type="ECO:0000256" key="5">
    <source>
        <dbReference type="ARBA" id="ARBA00022692"/>
    </source>
</evidence>
<dbReference type="PANTHER" id="PTHR31120:SF6">
    <property type="entry name" value="METALLOPROTEASE TIKI HOMOLOG"/>
    <property type="match status" value="1"/>
</dbReference>
<name>A0A1W0WXB1_HYPEX</name>
<dbReference type="GO" id="GO:0006508">
    <property type="term" value="P:proteolysis"/>
    <property type="evidence" value="ECO:0007669"/>
    <property type="project" value="UniProtKB-KW"/>
</dbReference>
<feature type="region of interest" description="Disordered" evidence="14">
    <location>
        <begin position="465"/>
        <end position="490"/>
    </location>
</feature>
<evidence type="ECO:0000313" key="16">
    <source>
        <dbReference type="Proteomes" id="UP000192578"/>
    </source>
</evidence>
<evidence type="ECO:0000256" key="4">
    <source>
        <dbReference type="ARBA" id="ARBA00022670"/>
    </source>
</evidence>
<dbReference type="GO" id="GO:0005886">
    <property type="term" value="C:plasma membrane"/>
    <property type="evidence" value="ECO:0007669"/>
    <property type="project" value="UniProtKB-SubCell"/>
</dbReference>
<evidence type="ECO:0000256" key="9">
    <source>
        <dbReference type="ARBA" id="ARBA00022989"/>
    </source>
</evidence>
<evidence type="ECO:0000256" key="6">
    <source>
        <dbReference type="ARBA" id="ARBA00022723"/>
    </source>
</evidence>
<keyword evidence="8 13" id="KW-0378">Hydrolase</keyword>
<evidence type="ECO:0000256" key="14">
    <source>
        <dbReference type="SAM" id="MobiDB-lite"/>
    </source>
</evidence>
<gene>
    <name evidence="15" type="ORF">BV898_06064</name>
</gene>
<feature type="compositionally biased region" description="Polar residues" evidence="14">
    <location>
        <begin position="480"/>
        <end position="490"/>
    </location>
</feature>
<dbReference type="Pfam" id="PF01963">
    <property type="entry name" value="TraB_PrgY_gumN"/>
    <property type="match status" value="1"/>
</dbReference>
<evidence type="ECO:0000256" key="2">
    <source>
        <dbReference type="ARBA" id="ARBA00004479"/>
    </source>
</evidence>
<evidence type="ECO:0000256" key="1">
    <source>
        <dbReference type="ARBA" id="ARBA00001941"/>
    </source>
</evidence>
<comment type="cofactor">
    <cofactor evidence="13">
        <name>Mn(2+)</name>
        <dbReference type="ChEBI" id="CHEBI:29035"/>
    </cofactor>
    <cofactor evidence="13">
        <name>Co(2+)</name>
        <dbReference type="ChEBI" id="CHEBI:48828"/>
    </cofactor>
    <text evidence="13">Divalent metal cations. Mn(2+) or Co(2+).</text>
</comment>
<dbReference type="CDD" id="cd14789">
    <property type="entry name" value="Tiki"/>
    <property type="match status" value="1"/>
</dbReference>
<comment type="subcellular location">
    <subcellularLocation>
        <location evidence="13">Cell membrane</location>
        <topology evidence="13">Single-pass type I membrane protein</topology>
    </subcellularLocation>
    <subcellularLocation>
        <location evidence="2">Membrane</location>
        <topology evidence="2">Single-pass type I membrane protein</topology>
    </subcellularLocation>
</comment>
<dbReference type="InterPro" id="IPR040230">
    <property type="entry name" value="TIKI1/2-like"/>
</dbReference>
<keyword evidence="13" id="KW-1003">Cell membrane</keyword>
<keyword evidence="9" id="KW-1133">Transmembrane helix</keyword>
<dbReference type="GO" id="GO:0016055">
    <property type="term" value="P:Wnt signaling pathway"/>
    <property type="evidence" value="ECO:0007669"/>
    <property type="project" value="UniProtKB-KW"/>
</dbReference>
<dbReference type="AlphaFoldDB" id="A0A1W0WXB1"/>
<evidence type="ECO:0000313" key="15">
    <source>
        <dbReference type="EMBL" id="OQV19792.1"/>
    </source>
</evidence>
<dbReference type="EC" id="3.4.-.-" evidence="13"/>
<reference evidence="16" key="1">
    <citation type="submission" date="2017-01" db="EMBL/GenBank/DDBJ databases">
        <title>Comparative genomics of anhydrobiosis in the tardigrade Hypsibius dujardini.</title>
        <authorList>
            <person name="Yoshida Y."/>
            <person name="Koutsovoulos G."/>
            <person name="Laetsch D."/>
            <person name="Stevens L."/>
            <person name="Kumar S."/>
            <person name="Horikawa D."/>
            <person name="Ishino K."/>
            <person name="Komine S."/>
            <person name="Tomita M."/>
            <person name="Blaxter M."/>
            <person name="Arakawa K."/>
        </authorList>
    </citation>
    <scope>NUCLEOTIDE SEQUENCE [LARGE SCALE GENOMIC DNA]</scope>
    <source>
        <strain evidence="16">Z151</strain>
    </source>
</reference>
<organism evidence="15 16">
    <name type="scientific">Hypsibius exemplaris</name>
    <name type="common">Freshwater tardigrade</name>
    <dbReference type="NCBI Taxonomy" id="2072580"/>
    <lineage>
        <taxon>Eukaryota</taxon>
        <taxon>Metazoa</taxon>
        <taxon>Ecdysozoa</taxon>
        <taxon>Tardigrada</taxon>
        <taxon>Eutardigrada</taxon>
        <taxon>Parachela</taxon>
        <taxon>Hypsibioidea</taxon>
        <taxon>Hypsibiidae</taxon>
        <taxon>Hypsibius</taxon>
    </lineage>
</organism>
<keyword evidence="4 13" id="KW-0645">Protease</keyword>
<comment type="function">
    <text evidence="13">Metalloprotease that acts as a negative regulator of the Wnt signaling pathway.</text>
</comment>
<evidence type="ECO:0000256" key="13">
    <source>
        <dbReference type="RuleBase" id="RU369069"/>
    </source>
</evidence>
<keyword evidence="5" id="KW-0812">Transmembrane</keyword>
<evidence type="ECO:0000256" key="8">
    <source>
        <dbReference type="ARBA" id="ARBA00022801"/>
    </source>
</evidence>
<comment type="cofactor">
    <cofactor evidence="1">
        <name>Co(2+)</name>
        <dbReference type="ChEBI" id="CHEBI:48828"/>
    </cofactor>
</comment>
<keyword evidence="7 13" id="KW-0732">Signal</keyword>
<evidence type="ECO:0000256" key="12">
    <source>
        <dbReference type="ARBA" id="ARBA00023180"/>
    </source>
</evidence>
<dbReference type="GO" id="GO:0046872">
    <property type="term" value="F:metal ion binding"/>
    <property type="evidence" value="ECO:0007669"/>
    <property type="project" value="UniProtKB-UniRule"/>
</dbReference>
<evidence type="ECO:0000256" key="3">
    <source>
        <dbReference type="ARBA" id="ARBA00008261"/>
    </source>
</evidence>
<keyword evidence="13" id="KW-0879">Wnt signaling pathway</keyword>
<accession>A0A1W0WXB1</accession>
<dbReference type="OrthoDB" id="10040378at2759"/>
<keyword evidence="16" id="KW-1185">Reference proteome</keyword>
<keyword evidence="10 13" id="KW-0482">Metalloprotease</keyword>
<comment type="similarity">
    <text evidence="3 13">Belongs to the TIKI family.</text>
</comment>
<evidence type="ECO:0000256" key="11">
    <source>
        <dbReference type="ARBA" id="ARBA00023136"/>
    </source>
</evidence>
<dbReference type="GO" id="GO:0004222">
    <property type="term" value="F:metalloendopeptidase activity"/>
    <property type="evidence" value="ECO:0007669"/>
    <property type="project" value="UniProtKB-UniRule"/>
</dbReference>
<keyword evidence="11" id="KW-0472">Membrane</keyword>
<dbReference type="Proteomes" id="UP000192578">
    <property type="component" value="Unassembled WGS sequence"/>
</dbReference>
<evidence type="ECO:0000256" key="10">
    <source>
        <dbReference type="ARBA" id="ARBA00023049"/>
    </source>
</evidence>
<evidence type="ECO:0000256" key="7">
    <source>
        <dbReference type="ARBA" id="ARBA00022729"/>
    </source>
</evidence>
<sequence length="568" mass="64881">MDYGYAGLFTKMLVVFQIVGELNAANRNIRRNVGSKKIPVLPVCLKAEGNFKKKNSFLWNIHKTVTVPQVAAKQPMIIASGDDAFVRPKRRLESASSYFFGTIHVPYSQVWDFVSSSTKQAFEDADHVIFELDLTNRRTVAALTACQLLPTGQNLSEILPVDLFARLKGQLDYVEATLKRWTTPEQKRLGLYSEYLFSALTNNWQRKRPIWVLLMLNSLTESEIKSRGIPVLDLYLAQEATRLQKQTGAVERVEEQCQPLNDMDLAQVIFALDQSLQHHESLRRGTNSTGSGTASTDDLVFHYNCGDLDSVIFRKDSAQTSSAGWSAGMSELNNSADEYFRMELIQKRNRRMAKRVIELLETYPKRKFFFAFGAGHFLGNHSVIDYMAEMGYNITHLPANHQIKSRNPGRRRNRQRTTSFFQSDSAMDLSLLNRWGSTTANEHFLPLQDTDRILANLRSDYVDDRSYEHRGEHRRRKQQGRISSTAQDGRRLTTTMTPSWNFNELWIRQTSTARPPSHRTKPHGKMKEANVWKTDSSSAANLRADLVLLWILLQSCLFFGIGRVPVMV</sequence>
<comment type="caution">
    <text evidence="15">The sequence shown here is derived from an EMBL/GenBank/DDBJ whole genome shotgun (WGS) entry which is preliminary data.</text>
</comment>
<dbReference type="PANTHER" id="PTHR31120">
    <property type="entry name" value="METALLOPROTEASE TIKI"/>
    <property type="match status" value="1"/>
</dbReference>